<sequence length="471" mass="50908">MIDLKQLTIKKLADMYRSKEATVSDVVDAYLAEIEKKNPELNAYLEIYDDVKAQAEEAQKRIDAGESGELIGIPVAVKDNILIKGKRVGSASKILENYVGSYDAFVIEKLKKEGVVFLGRTNMDEFAMGGSTENSAYGVTKNPHDVARVAGGSSGGSAVAVGGDLALAALGSDTGGSIRQPASFCNAVGLKPTYGSVSRSGLMAMGSSLDVIGPIAKTVTDTELLFTAIKGKDSLDSTSHDGAWSEKRESKKVIGVPRDFTNIEGIDPDVKENFEQSLEKMKSLGYEIRDVSMPTMPLSLAVYYILMPAEVSSNLSRFDGVKYGLHVDGKDLIEDYFKTRGEGFGKEARRRILVGTYVLSSGYYDAYYRKAVMVRNKIKKEFEAVFKEVDAIALPTSPTPAFNIGEKSDPLSLYLADIFTVSANIAGVPGISLPAGFVEREGKELPVGFQLLGSHNREDILFACGKDFLGE</sequence>
<dbReference type="PANTHER" id="PTHR11895:SF151">
    <property type="entry name" value="GLUTAMYL-TRNA(GLN) AMIDOTRANSFERASE SUBUNIT A"/>
    <property type="match status" value="1"/>
</dbReference>
<dbReference type="Gene3D" id="3.90.1300.10">
    <property type="entry name" value="Amidase signature (AS) domain"/>
    <property type="match status" value="1"/>
</dbReference>
<feature type="domain" description="Amidase" evidence="8">
    <location>
        <begin position="25"/>
        <end position="459"/>
    </location>
</feature>
<protein>
    <recommendedName>
        <fullName evidence="7">Glutamyl-tRNA(Gln) amidotransferase subunit A</fullName>
        <shortName evidence="7">Glu-ADT subunit A</shortName>
        <ecNumber evidence="7">6.3.5.7</ecNumber>
    </recommendedName>
</protein>
<keyword evidence="2 7" id="KW-0436">Ligase</keyword>
<dbReference type="Pfam" id="PF01425">
    <property type="entry name" value="Amidase"/>
    <property type="match status" value="1"/>
</dbReference>
<dbReference type="InterPro" id="IPR020556">
    <property type="entry name" value="Amidase_CS"/>
</dbReference>
<dbReference type="GO" id="GO:0006412">
    <property type="term" value="P:translation"/>
    <property type="evidence" value="ECO:0007669"/>
    <property type="project" value="UniProtKB-UniRule"/>
</dbReference>
<name>A0A2H0QX46_9BACT</name>
<evidence type="ECO:0000313" key="10">
    <source>
        <dbReference type="Proteomes" id="UP000231333"/>
    </source>
</evidence>
<evidence type="ECO:0000313" key="9">
    <source>
        <dbReference type="EMBL" id="PIR38843.1"/>
    </source>
</evidence>
<dbReference type="AlphaFoldDB" id="A0A2H0QX46"/>
<feature type="active site" description="Charge relay system" evidence="7">
    <location>
        <position position="153"/>
    </location>
</feature>
<dbReference type="HAMAP" id="MF_00120">
    <property type="entry name" value="GatA"/>
    <property type="match status" value="1"/>
</dbReference>
<dbReference type="GO" id="GO:0016740">
    <property type="term" value="F:transferase activity"/>
    <property type="evidence" value="ECO:0007669"/>
    <property type="project" value="UniProtKB-KW"/>
</dbReference>
<accession>A0A2H0QX46</accession>
<comment type="subunit">
    <text evidence="7">Heterotrimer of A, B and C subunits.</text>
</comment>
<evidence type="ECO:0000256" key="7">
    <source>
        <dbReference type="HAMAP-Rule" id="MF_00120"/>
    </source>
</evidence>
<comment type="caution">
    <text evidence="9">The sequence shown here is derived from an EMBL/GenBank/DDBJ whole genome shotgun (WGS) entry which is preliminary data.</text>
</comment>
<evidence type="ECO:0000256" key="5">
    <source>
        <dbReference type="ARBA" id="ARBA00022917"/>
    </source>
</evidence>
<dbReference type="GO" id="GO:0030956">
    <property type="term" value="C:glutamyl-tRNA(Gln) amidotransferase complex"/>
    <property type="evidence" value="ECO:0007669"/>
    <property type="project" value="InterPro"/>
</dbReference>
<dbReference type="Proteomes" id="UP000231333">
    <property type="component" value="Unassembled WGS sequence"/>
</dbReference>
<organism evidence="9 10">
    <name type="scientific">Candidatus Zambryskibacteria bacterium CG10_big_fil_rev_8_21_14_0_10_42_12</name>
    <dbReference type="NCBI Taxonomy" id="1975115"/>
    <lineage>
        <taxon>Bacteria</taxon>
        <taxon>Candidatus Zambryskiibacteriota</taxon>
    </lineage>
</organism>
<comment type="function">
    <text evidence="7">Allows the formation of correctly charged Gln-tRNA(Gln) through the transamidation of misacylated Glu-tRNA(Gln) in organisms which lack glutaminyl-tRNA synthetase. The reaction takes place in the presence of glutamine and ATP through an activated gamma-phospho-Glu-tRNA(Gln).</text>
</comment>
<dbReference type="InterPro" id="IPR023631">
    <property type="entry name" value="Amidase_dom"/>
</dbReference>
<dbReference type="InterPro" id="IPR000120">
    <property type="entry name" value="Amidase"/>
</dbReference>
<proteinExistence type="inferred from homology"/>
<feature type="active site" description="Charge relay system" evidence="7">
    <location>
        <position position="78"/>
    </location>
</feature>
<comment type="similarity">
    <text evidence="1 7">Belongs to the amidase family. GatA subfamily.</text>
</comment>
<evidence type="ECO:0000256" key="6">
    <source>
        <dbReference type="ARBA" id="ARBA00047407"/>
    </source>
</evidence>
<dbReference type="PANTHER" id="PTHR11895">
    <property type="entry name" value="TRANSAMIDASE"/>
    <property type="match status" value="1"/>
</dbReference>
<keyword evidence="3 7" id="KW-0547">Nucleotide-binding</keyword>
<feature type="active site" description="Acyl-ester intermediate" evidence="7">
    <location>
        <position position="177"/>
    </location>
</feature>
<dbReference type="GO" id="GO:0050567">
    <property type="term" value="F:glutaminyl-tRNA synthase (glutamine-hydrolyzing) activity"/>
    <property type="evidence" value="ECO:0007669"/>
    <property type="project" value="UniProtKB-UniRule"/>
</dbReference>
<dbReference type="SUPFAM" id="SSF75304">
    <property type="entry name" value="Amidase signature (AS) enzymes"/>
    <property type="match status" value="1"/>
</dbReference>
<keyword evidence="4 7" id="KW-0067">ATP-binding</keyword>
<evidence type="ECO:0000256" key="1">
    <source>
        <dbReference type="ARBA" id="ARBA00008069"/>
    </source>
</evidence>
<evidence type="ECO:0000256" key="4">
    <source>
        <dbReference type="ARBA" id="ARBA00022840"/>
    </source>
</evidence>
<dbReference type="InterPro" id="IPR004412">
    <property type="entry name" value="GatA"/>
</dbReference>
<evidence type="ECO:0000256" key="2">
    <source>
        <dbReference type="ARBA" id="ARBA00022598"/>
    </source>
</evidence>
<dbReference type="EC" id="6.3.5.7" evidence="7"/>
<gene>
    <name evidence="7" type="primary">gatA</name>
    <name evidence="9" type="ORF">COV34_00175</name>
</gene>
<dbReference type="NCBIfam" id="TIGR00132">
    <property type="entry name" value="gatA"/>
    <property type="match status" value="1"/>
</dbReference>
<dbReference type="EMBL" id="PCXL01000006">
    <property type="protein sequence ID" value="PIR38843.1"/>
    <property type="molecule type" value="Genomic_DNA"/>
</dbReference>
<evidence type="ECO:0000259" key="8">
    <source>
        <dbReference type="Pfam" id="PF01425"/>
    </source>
</evidence>
<evidence type="ECO:0000256" key="3">
    <source>
        <dbReference type="ARBA" id="ARBA00022741"/>
    </source>
</evidence>
<dbReference type="InterPro" id="IPR036928">
    <property type="entry name" value="AS_sf"/>
</dbReference>
<dbReference type="GO" id="GO:0005524">
    <property type="term" value="F:ATP binding"/>
    <property type="evidence" value="ECO:0007669"/>
    <property type="project" value="UniProtKB-KW"/>
</dbReference>
<keyword evidence="5 7" id="KW-0648">Protein biosynthesis</keyword>
<keyword evidence="9" id="KW-0808">Transferase</keyword>
<dbReference type="PROSITE" id="PS00571">
    <property type="entry name" value="AMIDASES"/>
    <property type="match status" value="1"/>
</dbReference>
<reference evidence="9 10" key="1">
    <citation type="submission" date="2017-09" db="EMBL/GenBank/DDBJ databases">
        <title>Depth-based differentiation of microbial function through sediment-hosted aquifers and enrichment of novel symbionts in the deep terrestrial subsurface.</title>
        <authorList>
            <person name="Probst A.J."/>
            <person name="Ladd B."/>
            <person name="Jarett J.K."/>
            <person name="Geller-Mcgrath D.E."/>
            <person name="Sieber C.M."/>
            <person name="Emerson J.B."/>
            <person name="Anantharaman K."/>
            <person name="Thomas B.C."/>
            <person name="Malmstrom R."/>
            <person name="Stieglmeier M."/>
            <person name="Klingl A."/>
            <person name="Woyke T."/>
            <person name="Ryan C.M."/>
            <person name="Banfield J.F."/>
        </authorList>
    </citation>
    <scope>NUCLEOTIDE SEQUENCE [LARGE SCALE GENOMIC DNA]</scope>
    <source>
        <strain evidence="9">CG10_big_fil_rev_8_21_14_0_10_42_12</strain>
    </source>
</reference>
<comment type="catalytic activity">
    <reaction evidence="6 7">
        <text>L-glutamyl-tRNA(Gln) + L-glutamine + ATP + H2O = L-glutaminyl-tRNA(Gln) + L-glutamate + ADP + phosphate + H(+)</text>
        <dbReference type="Rhea" id="RHEA:17521"/>
        <dbReference type="Rhea" id="RHEA-COMP:9681"/>
        <dbReference type="Rhea" id="RHEA-COMP:9684"/>
        <dbReference type="ChEBI" id="CHEBI:15377"/>
        <dbReference type="ChEBI" id="CHEBI:15378"/>
        <dbReference type="ChEBI" id="CHEBI:29985"/>
        <dbReference type="ChEBI" id="CHEBI:30616"/>
        <dbReference type="ChEBI" id="CHEBI:43474"/>
        <dbReference type="ChEBI" id="CHEBI:58359"/>
        <dbReference type="ChEBI" id="CHEBI:78520"/>
        <dbReference type="ChEBI" id="CHEBI:78521"/>
        <dbReference type="ChEBI" id="CHEBI:456216"/>
        <dbReference type="EC" id="6.3.5.7"/>
    </reaction>
</comment>